<accession>A0A4Y7SQ91</accession>
<dbReference type="Proteomes" id="UP000298030">
    <property type="component" value="Unassembled WGS sequence"/>
</dbReference>
<dbReference type="AlphaFoldDB" id="A0A4Y7SQ91"/>
<dbReference type="EMBL" id="QPFP01000071">
    <property type="protein sequence ID" value="TEB24037.1"/>
    <property type="molecule type" value="Genomic_DNA"/>
</dbReference>
<proteinExistence type="predicted"/>
<evidence type="ECO:0000313" key="1">
    <source>
        <dbReference type="EMBL" id="TEB24037.1"/>
    </source>
</evidence>
<sequence length="66" mass="7354">MSTPIVPLALVSSPLQDLDYEAPKHTPKGTLVYLRPRLVLSYVLPSLDFASTDTRSTGCRMTQLYQ</sequence>
<name>A0A4Y7SQ91_COPMI</name>
<reference evidence="1 2" key="1">
    <citation type="journal article" date="2019" name="Nat. Ecol. Evol.">
        <title>Megaphylogeny resolves global patterns of mushroom evolution.</title>
        <authorList>
            <person name="Varga T."/>
            <person name="Krizsan K."/>
            <person name="Foldi C."/>
            <person name="Dima B."/>
            <person name="Sanchez-Garcia M."/>
            <person name="Sanchez-Ramirez S."/>
            <person name="Szollosi G.J."/>
            <person name="Szarkandi J.G."/>
            <person name="Papp V."/>
            <person name="Albert L."/>
            <person name="Andreopoulos W."/>
            <person name="Angelini C."/>
            <person name="Antonin V."/>
            <person name="Barry K.W."/>
            <person name="Bougher N.L."/>
            <person name="Buchanan P."/>
            <person name="Buyck B."/>
            <person name="Bense V."/>
            <person name="Catcheside P."/>
            <person name="Chovatia M."/>
            <person name="Cooper J."/>
            <person name="Damon W."/>
            <person name="Desjardin D."/>
            <person name="Finy P."/>
            <person name="Geml J."/>
            <person name="Haridas S."/>
            <person name="Hughes K."/>
            <person name="Justo A."/>
            <person name="Karasinski D."/>
            <person name="Kautmanova I."/>
            <person name="Kiss B."/>
            <person name="Kocsube S."/>
            <person name="Kotiranta H."/>
            <person name="LaButti K.M."/>
            <person name="Lechner B.E."/>
            <person name="Liimatainen K."/>
            <person name="Lipzen A."/>
            <person name="Lukacs Z."/>
            <person name="Mihaltcheva S."/>
            <person name="Morgado L.N."/>
            <person name="Niskanen T."/>
            <person name="Noordeloos M.E."/>
            <person name="Ohm R.A."/>
            <person name="Ortiz-Santana B."/>
            <person name="Ovrebo C."/>
            <person name="Racz N."/>
            <person name="Riley R."/>
            <person name="Savchenko A."/>
            <person name="Shiryaev A."/>
            <person name="Soop K."/>
            <person name="Spirin V."/>
            <person name="Szebenyi C."/>
            <person name="Tomsovsky M."/>
            <person name="Tulloss R.E."/>
            <person name="Uehling J."/>
            <person name="Grigoriev I.V."/>
            <person name="Vagvolgyi C."/>
            <person name="Papp T."/>
            <person name="Martin F.M."/>
            <person name="Miettinen O."/>
            <person name="Hibbett D.S."/>
            <person name="Nagy L.G."/>
        </authorList>
    </citation>
    <scope>NUCLEOTIDE SEQUENCE [LARGE SCALE GENOMIC DNA]</scope>
    <source>
        <strain evidence="1 2">FP101781</strain>
    </source>
</reference>
<organism evidence="1 2">
    <name type="scientific">Coprinellus micaceus</name>
    <name type="common">Glistening ink-cap mushroom</name>
    <name type="synonym">Coprinus micaceus</name>
    <dbReference type="NCBI Taxonomy" id="71717"/>
    <lineage>
        <taxon>Eukaryota</taxon>
        <taxon>Fungi</taxon>
        <taxon>Dikarya</taxon>
        <taxon>Basidiomycota</taxon>
        <taxon>Agaricomycotina</taxon>
        <taxon>Agaricomycetes</taxon>
        <taxon>Agaricomycetidae</taxon>
        <taxon>Agaricales</taxon>
        <taxon>Agaricineae</taxon>
        <taxon>Psathyrellaceae</taxon>
        <taxon>Coprinellus</taxon>
    </lineage>
</organism>
<evidence type="ECO:0000313" key="2">
    <source>
        <dbReference type="Proteomes" id="UP000298030"/>
    </source>
</evidence>
<keyword evidence="2" id="KW-1185">Reference proteome</keyword>
<gene>
    <name evidence="1" type="ORF">FA13DRAFT_1739539</name>
</gene>
<comment type="caution">
    <text evidence="1">The sequence shown here is derived from an EMBL/GenBank/DDBJ whole genome shotgun (WGS) entry which is preliminary data.</text>
</comment>
<protein>
    <submittedName>
        <fullName evidence="1">Uncharacterized protein</fullName>
    </submittedName>
</protein>